<evidence type="ECO:0000313" key="2">
    <source>
        <dbReference type="EMBL" id="TWU56327.1"/>
    </source>
</evidence>
<gene>
    <name evidence="2" type="ORF">Poly59_26310</name>
</gene>
<comment type="caution">
    <text evidence="2">The sequence shown here is derived from an EMBL/GenBank/DDBJ whole genome shotgun (WGS) entry which is preliminary data.</text>
</comment>
<keyword evidence="3" id="KW-1185">Reference proteome</keyword>
<keyword evidence="1" id="KW-1133">Transmembrane helix</keyword>
<sequence>MIDHVRMRFRYAWLAAVFCFQLVAVFSHVSSGWAQDVSVATRTSSSKITKITFGQFRFNNVREGYQALTWNEVIGATRYQVRDSKGVSFYDGILPEAFISGLPDGQHSFSVKAYSDDGGLVGASQTAAVITVDHWSMTQAWVCFGVGLVVVLAIIGAIGWGWMHDRQTSSCSLTYAKRAETYAKRAETYAKRAETYAKRADDS</sequence>
<evidence type="ECO:0008006" key="4">
    <source>
        <dbReference type="Google" id="ProtNLM"/>
    </source>
</evidence>
<dbReference type="AlphaFoldDB" id="A0A5C6F7A9"/>
<reference evidence="2 3" key="1">
    <citation type="submission" date="2019-02" db="EMBL/GenBank/DDBJ databases">
        <title>Deep-cultivation of Planctomycetes and their phenomic and genomic characterization uncovers novel biology.</title>
        <authorList>
            <person name="Wiegand S."/>
            <person name="Jogler M."/>
            <person name="Boedeker C."/>
            <person name="Pinto D."/>
            <person name="Vollmers J."/>
            <person name="Rivas-Marin E."/>
            <person name="Kohn T."/>
            <person name="Peeters S.H."/>
            <person name="Heuer A."/>
            <person name="Rast P."/>
            <person name="Oberbeckmann S."/>
            <person name="Bunk B."/>
            <person name="Jeske O."/>
            <person name="Meyerdierks A."/>
            <person name="Storesund J.E."/>
            <person name="Kallscheuer N."/>
            <person name="Luecker S."/>
            <person name="Lage O.M."/>
            <person name="Pohl T."/>
            <person name="Merkel B.J."/>
            <person name="Hornburger P."/>
            <person name="Mueller R.-W."/>
            <person name="Bruemmer F."/>
            <person name="Labrenz M."/>
            <person name="Spormann A.M."/>
            <person name="Op Den Camp H."/>
            <person name="Overmann J."/>
            <person name="Amann R."/>
            <person name="Jetten M.S.M."/>
            <person name="Mascher T."/>
            <person name="Medema M.H."/>
            <person name="Devos D.P."/>
            <person name="Kaster A.-K."/>
            <person name="Ovreas L."/>
            <person name="Rohde M."/>
            <person name="Galperin M.Y."/>
            <person name="Jogler C."/>
        </authorList>
    </citation>
    <scope>NUCLEOTIDE SEQUENCE [LARGE SCALE GENOMIC DNA]</scope>
    <source>
        <strain evidence="2 3">Poly59</strain>
    </source>
</reference>
<accession>A0A5C6F7A9</accession>
<feature type="transmembrane region" description="Helical" evidence="1">
    <location>
        <begin position="139"/>
        <end position="163"/>
    </location>
</feature>
<organism evidence="2 3">
    <name type="scientific">Rubripirellula reticaptiva</name>
    <dbReference type="NCBI Taxonomy" id="2528013"/>
    <lineage>
        <taxon>Bacteria</taxon>
        <taxon>Pseudomonadati</taxon>
        <taxon>Planctomycetota</taxon>
        <taxon>Planctomycetia</taxon>
        <taxon>Pirellulales</taxon>
        <taxon>Pirellulaceae</taxon>
        <taxon>Rubripirellula</taxon>
    </lineage>
</organism>
<proteinExistence type="predicted"/>
<evidence type="ECO:0000256" key="1">
    <source>
        <dbReference type="SAM" id="Phobius"/>
    </source>
</evidence>
<dbReference type="EMBL" id="SJPX01000002">
    <property type="protein sequence ID" value="TWU56327.1"/>
    <property type="molecule type" value="Genomic_DNA"/>
</dbReference>
<evidence type="ECO:0000313" key="3">
    <source>
        <dbReference type="Proteomes" id="UP000317977"/>
    </source>
</evidence>
<dbReference type="Proteomes" id="UP000317977">
    <property type="component" value="Unassembled WGS sequence"/>
</dbReference>
<keyword evidence="1" id="KW-0472">Membrane</keyword>
<keyword evidence="1" id="KW-0812">Transmembrane</keyword>
<name>A0A5C6F7A9_9BACT</name>
<protein>
    <recommendedName>
        <fullName evidence="4">Fibronectin type-III domain-containing protein</fullName>
    </recommendedName>
</protein>